<dbReference type="OMA" id="FKFARYL"/>
<dbReference type="EMBL" id="JAAVJF010000001">
    <property type="protein sequence ID" value="NYR14639.1"/>
    <property type="molecule type" value="Genomic_DNA"/>
</dbReference>
<proteinExistence type="predicted"/>
<protein>
    <submittedName>
        <fullName evidence="1">Uncharacterized protein</fullName>
    </submittedName>
</protein>
<accession>A0A7L4P670</accession>
<evidence type="ECO:0000313" key="2">
    <source>
        <dbReference type="Proteomes" id="UP000554766"/>
    </source>
</evidence>
<dbReference type="GeneID" id="5056307"/>
<dbReference type="Proteomes" id="UP000554766">
    <property type="component" value="Unassembled WGS sequence"/>
</dbReference>
<dbReference type="AlphaFoldDB" id="A0A7L4P670"/>
<name>A0A7L4P670_9CREN</name>
<organism evidence="1 2">
    <name type="scientific">Pyrobaculum arsenaticum</name>
    <dbReference type="NCBI Taxonomy" id="121277"/>
    <lineage>
        <taxon>Archaea</taxon>
        <taxon>Thermoproteota</taxon>
        <taxon>Thermoprotei</taxon>
        <taxon>Thermoproteales</taxon>
        <taxon>Thermoproteaceae</taxon>
        <taxon>Pyrobaculum</taxon>
    </lineage>
</organism>
<gene>
    <name evidence="1" type="ORF">HC235_01385</name>
</gene>
<evidence type="ECO:0000313" key="1">
    <source>
        <dbReference type="EMBL" id="NYR14639.1"/>
    </source>
</evidence>
<keyword evidence="2" id="KW-1185">Reference proteome</keyword>
<dbReference type="RefSeq" id="WP_011900324.1">
    <property type="nucleotide sequence ID" value="NZ_JAAVJF010000001.1"/>
</dbReference>
<sequence>MWRVAAGIAIVLAVLLILVVAVLNYSSTEIYADSFNKTIIIQVEAVRVLYADKLTATLSPLTSGEPTYTVECNRARGGLHYAIFLCNATKAEPGIYLIQVQNLVPLEGVVVVR</sequence>
<comment type="caution">
    <text evidence="1">The sequence shown here is derived from an EMBL/GenBank/DDBJ whole genome shotgun (WGS) entry which is preliminary data.</text>
</comment>
<reference evidence="1 2" key="1">
    <citation type="journal article" date="2020" name="Nat. Commun.">
        <title>The structures of two archaeal type IV pili illuminate evolutionary relationships.</title>
        <authorList>
            <person name="Wang F."/>
            <person name="Baquero D.P."/>
            <person name="Su Z."/>
            <person name="Beltran L.C."/>
            <person name="Prangishvili D."/>
            <person name="Krupovic M."/>
            <person name="Egelman E.H."/>
        </authorList>
    </citation>
    <scope>NUCLEOTIDE SEQUENCE [LARGE SCALE GENOMIC DNA]</scope>
    <source>
        <strain evidence="1 2">2GA</strain>
    </source>
</reference>